<dbReference type="PANTHER" id="PTHR33376">
    <property type="match status" value="1"/>
</dbReference>
<gene>
    <name evidence="5" type="ORF">K1718_00595</name>
</gene>
<reference evidence="5 6" key="1">
    <citation type="submission" date="2023-03" db="EMBL/GenBank/DDBJ databases">
        <title>Roseibium porphyridii sp. nov. and Roseibium rhodosorbium sp. nov. isolated from marine algae, Porphyridium cruentum and Rhodosorus marinus, respectively.</title>
        <authorList>
            <person name="Lee M.W."/>
            <person name="Choi B.J."/>
            <person name="Lee J.K."/>
            <person name="Choi D.G."/>
            <person name="Baek J.H."/>
            <person name="Bayburt H."/>
            <person name="Kim J.M."/>
            <person name="Han D.M."/>
            <person name="Kim K.H."/>
            <person name="Jeon C.O."/>
        </authorList>
    </citation>
    <scope>NUCLEOTIDE SEQUENCE [LARGE SCALE GENOMIC DNA]</scope>
    <source>
        <strain evidence="5 6">KMA01</strain>
    </source>
</reference>
<feature type="signal peptide" evidence="4">
    <location>
        <begin position="1"/>
        <end position="24"/>
    </location>
</feature>
<keyword evidence="2" id="KW-0813">Transport</keyword>
<evidence type="ECO:0000313" key="6">
    <source>
        <dbReference type="Proteomes" id="UP001209803"/>
    </source>
</evidence>
<dbReference type="PIRSF" id="PIRSF006470">
    <property type="entry name" value="DctB"/>
    <property type="match status" value="1"/>
</dbReference>
<dbReference type="EMBL" id="CP120863">
    <property type="protein sequence ID" value="WFE89885.1"/>
    <property type="molecule type" value="Genomic_DNA"/>
</dbReference>
<dbReference type="Proteomes" id="UP001209803">
    <property type="component" value="Chromosome"/>
</dbReference>
<organism evidence="5 6">
    <name type="scientific">Roseibium porphyridii</name>
    <dbReference type="NCBI Taxonomy" id="2866279"/>
    <lineage>
        <taxon>Bacteria</taxon>
        <taxon>Pseudomonadati</taxon>
        <taxon>Pseudomonadota</taxon>
        <taxon>Alphaproteobacteria</taxon>
        <taxon>Hyphomicrobiales</taxon>
        <taxon>Stappiaceae</taxon>
        <taxon>Roseibium</taxon>
    </lineage>
</organism>
<dbReference type="InterPro" id="IPR004682">
    <property type="entry name" value="TRAP_DctP"/>
</dbReference>
<sequence length="325" mass="35263">MVNTLRSFALTAAALALSATTSIADVSIRLGHVLPEAHSWHEAATGFAKDVADKTEGRVTIEVFADGQLGSEKNVIEGLQFGSVQAGVIGSGSFQSVEPKMGIIEMPYAWTSREQAFTALDADLGDALEALLESKGIVVLSWWETGFRNITNSKRPIEKPADLTGLKIRVTPDKVRLAAFEGLGAEPAPLSFGELYSALQQGLFDAQENPLSIIDAASFYEVQKYISLSQHIFGAASLSISKSTWDKISAEDQAVIREAAQHWAEEQRAMAAAVEARLVEELESKGMQFNEVDKTAFVEAVAPVWEQQAEVFGPELITILDSYRK</sequence>
<evidence type="ECO:0000256" key="1">
    <source>
        <dbReference type="ARBA" id="ARBA00009023"/>
    </source>
</evidence>
<dbReference type="PANTHER" id="PTHR33376:SF7">
    <property type="entry name" value="C4-DICARBOXYLATE-BINDING PROTEIN DCTB"/>
    <property type="match status" value="1"/>
</dbReference>
<feature type="chain" id="PRO_5045151234" evidence="4">
    <location>
        <begin position="25"/>
        <end position="325"/>
    </location>
</feature>
<accession>A0ABY8F9G4</accession>
<keyword evidence="6" id="KW-1185">Reference proteome</keyword>
<name>A0ABY8F9G4_9HYPH</name>
<dbReference type="Gene3D" id="3.40.190.170">
    <property type="entry name" value="Bacterial extracellular solute-binding protein, family 7"/>
    <property type="match status" value="1"/>
</dbReference>
<evidence type="ECO:0000313" key="5">
    <source>
        <dbReference type="EMBL" id="WFE89885.1"/>
    </source>
</evidence>
<dbReference type="NCBIfam" id="TIGR00787">
    <property type="entry name" value="dctP"/>
    <property type="match status" value="1"/>
</dbReference>
<protein>
    <submittedName>
        <fullName evidence="5">DctP family TRAP transporter solute-binding subunit</fullName>
    </submittedName>
</protein>
<dbReference type="Pfam" id="PF03480">
    <property type="entry name" value="DctP"/>
    <property type="match status" value="1"/>
</dbReference>
<dbReference type="InterPro" id="IPR018389">
    <property type="entry name" value="DctP_fam"/>
</dbReference>
<keyword evidence="3 4" id="KW-0732">Signal</keyword>
<dbReference type="CDD" id="cd13676">
    <property type="entry name" value="PBP2_TRAP_DctP2_like"/>
    <property type="match status" value="1"/>
</dbReference>
<evidence type="ECO:0000256" key="4">
    <source>
        <dbReference type="SAM" id="SignalP"/>
    </source>
</evidence>
<dbReference type="InterPro" id="IPR038404">
    <property type="entry name" value="TRAP_DctP_sf"/>
</dbReference>
<evidence type="ECO:0000256" key="3">
    <source>
        <dbReference type="ARBA" id="ARBA00022729"/>
    </source>
</evidence>
<dbReference type="NCBIfam" id="NF037995">
    <property type="entry name" value="TRAP_S1"/>
    <property type="match status" value="1"/>
</dbReference>
<proteinExistence type="inferred from homology"/>
<comment type="similarity">
    <text evidence="1">Belongs to the bacterial solute-binding protein 7 family.</text>
</comment>
<dbReference type="RefSeq" id="WP_265680091.1">
    <property type="nucleotide sequence ID" value="NZ_CP120863.1"/>
</dbReference>
<evidence type="ECO:0000256" key="2">
    <source>
        <dbReference type="ARBA" id="ARBA00022448"/>
    </source>
</evidence>